<reference evidence="2" key="1">
    <citation type="journal article" date="2022" name="bioRxiv">
        <title>Sequencing and chromosome-scale assembly of the giantPleurodeles waltlgenome.</title>
        <authorList>
            <person name="Brown T."/>
            <person name="Elewa A."/>
            <person name="Iarovenko S."/>
            <person name="Subramanian E."/>
            <person name="Araus A.J."/>
            <person name="Petzold A."/>
            <person name="Susuki M."/>
            <person name="Suzuki K.-i.T."/>
            <person name="Hayashi T."/>
            <person name="Toyoda A."/>
            <person name="Oliveira C."/>
            <person name="Osipova E."/>
            <person name="Leigh N.D."/>
            <person name="Simon A."/>
            <person name="Yun M.H."/>
        </authorList>
    </citation>
    <scope>NUCLEOTIDE SEQUENCE</scope>
    <source>
        <strain evidence="2">20211129_DDA</strain>
        <tissue evidence="2">Liver</tissue>
    </source>
</reference>
<accession>A0AAV7R994</accession>
<organism evidence="2 3">
    <name type="scientific">Pleurodeles waltl</name>
    <name type="common">Iberian ribbed newt</name>
    <dbReference type="NCBI Taxonomy" id="8319"/>
    <lineage>
        <taxon>Eukaryota</taxon>
        <taxon>Metazoa</taxon>
        <taxon>Chordata</taxon>
        <taxon>Craniata</taxon>
        <taxon>Vertebrata</taxon>
        <taxon>Euteleostomi</taxon>
        <taxon>Amphibia</taxon>
        <taxon>Batrachia</taxon>
        <taxon>Caudata</taxon>
        <taxon>Salamandroidea</taxon>
        <taxon>Salamandridae</taxon>
        <taxon>Pleurodelinae</taxon>
        <taxon>Pleurodeles</taxon>
    </lineage>
</organism>
<evidence type="ECO:0000256" key="1">
    <source>
        <dbReference type="SAM" id="MobiDB-lite"/>
    </source>
</evidence>
<protein>
    <submittedName>
        <fullName evidence="2">Uncharacterized protein</fullName>
    </submittedName>
</protein>
<feature type="compositionally biased region" description="Low complexity" evidence="1">
    <location>
        <begin position="69"/>
        <end position="85"/>
    </location>
</feature>
<keyword evidence="3" id="KW-1185">Reference proteome</keyword>
<feature type="region of interest" description="Disordered" evidence="1">
    <location>
        <begin position="55"/>
        <end position="106"/>
    </location>
</feature>
<dbReference type="Proteomes" id="UP001066276">
    <property type="component" value="Chromosome 5"/>
</dbReference>
<feature type="compositionally biased region" description="Basic residues" evidence="1">
    <location>
        <begin position="89"/>
        <end position="98"/>
    </location>
</feature>
<sequence>MCRCQGAGRDGGCAPPLRASARDASLRVGVIPHSRPWFRGLPKGLKPAPLVPLGVSGEGAPRVTDVGRSSSPAPMSAPAALGGPSERPLRRRHRRVARRRAELGSQAAIMDRGQTTPRLWCSCNGPTASIQIWQSGL</sequence>
<dbReference type="EMBL" id="JANPWB010000009">
    <property type="protein sequence ID" value="KAJ1148658.1"/>
    <property type="molecule type" value="Genomic_DNA"/>
</dbReference>
<evidence type="ECO:0000313" key="3">
    <source>
        <dbReference type="Proteomes" id="UP001066276"/>
    </source>
</evidence>
<name>A0AAV7R994_PLEWA</name>
<evidence type="ECO:0000313" key="2">
    <source>
        <dbReference type="EMBL" id="KAJ1148658.1"/>
    </source>
</evidence>
<comment type="caution">
    <text evidence="2">The sequence shown here is derived from an EMBL/GenBank/DDBJ whole genome shotgun (WGS) entry which is preliminary data.</text>
</comment>
<proteinExistence type="predicted"/>
<dbReference type="AlphaFoldDB" id="A0AAV7R994"/>
<gene>
    <name evidence="2" type="ORF">NDU88_001486</name>
</gene>